<name>A0A2A4FJI9_9BURK</name>
<keyword evidence="1" id="KW-0472">Membrane</keyword>
<sequence>MNDRNPDLRRPVAGPYRQSRWAAVLESLFGFVAKGTMALAALIVVVLAIFGGDGLELVGLLPTTKKGWLRLLLALAAVIAIVFAALYFLEPGRAHVAGK</sequence>
<feature type="transmembrane region" description="Helical" evidence="1">
    <location>
        <begin position="21"/>
        <end position="51"/>
    </location>
</feature>
<evidence type="ECO:0000256" key="1">
    <source>
        <dbReference type="SAM" id="Phobius"/>
    </source>
</evidence>
<evidence type="ECO:0000313" key="2">
    <source>
        <dbReference type="EMBL" id="PCE32840.1"/>
    </source>
</evidence>
<dbReference type="AlphaFoldDB" id="A0A2A4FJI9"/>
<keyword evidence="1" id="KW-0812">Transmembrane</keyword>
<dbReference type="Proteomes" id="UP000217994">
    <property type="component" value="Unassembled WGS sequence"/>
</dbReference>
<feature type="transmembrane region" description="Helical" evidence="1">
    <location>
        <begin position="71"/>
        <end position="89"/>
    </location>
</feature>
<comment type="caution">
    <text evidence="2">The sequence shown here is derived from an EMBL/GenBank/DDBJ whole genome shotgun (WGS) entry which is preliminary data.</text>
</comment>
<evidence type="ECO:0000313" key="3">
    <source>
        <dbReference type="Proteomes" id="UP000217994"/>
    </source>
</evidence>
<organism evidence="2 3">
    <name type="scientific">Burkholderia ubonensis subsp. mesacidophila</name>
    <dbReference type="NCBI Taxonomy" id="265293"/>
    <lineage>
        <taxon>Bacteria</taxon>
        <taxon>Pseudomonadati</taxon>
        <taxon>Pseudomonadota</taxon>
        <taxon>Betaproteobacteria</taxon>
        <taxon>Burkholderiales</taxon>
        <taxon>Burkholderiaceae</taxon>
        <taxon>Burkholderia</taxon>
        <taxon>Burkholderia cepacia complex</taxon>
    </lineage>
</organism>
<accession>A0A2A4FJI9</accession>
<protein>
    <submittedName>
        <fullName evidence="2">Uncharacterized protein</fullName>
    </submittedName>
</protein>
<gene>
    <name evidence="2" type="ORF">BZL54_09310</name>
</gene>
<proteinExistence type="predicted"/>
<keyword evidence="1" id="KW-1133">Transmembrane helix</keyword>
<dbReference type="EMBL" id="MTZU01000024">
    <property type="protein sequence ID" value="PCE32840.1"/>
    <property type="molecule type" value="Genomic_DNA"/>
</dbReference>
<reference evidence="2 3" key="1">
    <citation type="submission" date="2017-01" db="EMBL/GenBank/DDBJ databases">
        <title>Whole-Genome Shotgun Sequencing of Two beta-Proteobacterial Species in Search of the Bulgecin Biosynthetic Cluster.</title>
        <authorList>
            <person name="Horsman M.E."/>
            <person name="Marous D.R."/>
            <person name="Li R."/>
            <person name="Oliver R.A."/>
            <person name="Byun B."/>
            <person name="Emrich S.J."/>
            <person name="Boggess B."/>
            <person name="Townsend C.A."/>
            <person name="Mobashery S."/>
        </authorList>
    </citation>
    <scope>NUCLEOTIDE SEQUENCE [LARGE SCALE GENOMIC DNA]</scope>
    <source>
        <strain evidence="2 3">ATCC 31433</strain>
    </source>
</reference>